<name>A0A8H3LVW8_9GLOM</name>
<evidence type="ECO:0000256" key="1">
    <source>
        <dbReference type="SAM" id="MobiDB-lite"/>
    </source>
</evidence>
<comment type="caution">
    <text evidence="3">The sequence shown here is derived from an EMBL/GenBank/DDBJ whole genome shotgun (WGS) entry which is preliminary data.</text>
</comment>
<organism evidence="3 4">
    <name type="scientific">Rhizophagus clarus</name>
    <dbReference type="NCBI Taxonomy" id="94130"/>
    <lineage>
        <taxon>Eukaryota</taxon>
        <taxon>Fungi</taxon>
        <taxon>Fungi incertae sedis</taxon>
        <taxon>Mucoromycota</taxon>
        <taxon>Glomeromycotina</taxon>
        <taxon>Glomeromycetes</taxon>
        <taxon>Glomerales</taxon>
        <taxon>Glomeraceae</taxon>
        <taxon>Rhizophagus</taxon>
    </lineage>
</organism>
<keyword evidence="2" id="KW-1133">Transmembrane helix</keyword>
<reference evidence="3" key="1">
    <citation type="submission" date="2019-10" db="EMBL/GenBank/DDBJ databases">
        <title>Conservation and host-specific expression of non-tandemly repeated heterogenous ribosome RNA gene in arbuscular mycorrhizal fungi.</title>
        <authorList>
            <person name="Maeda T."/>
            <person name="Kobayashi Y."/>
            <person name="Nakagawa T."/>
            <person name="Ezawa T."/>
            <person name="Yamaguchi K."/>
            <person name="Bino T."/>
            <person name="Nishimoto Y."/>
            <person name="Shigenobu S."/>
            <person name="Kawaguchi M."/>
        </authorList>
    </citation>
    <scope>NUCLEOTIDE SEQUENCE</scope>
    <source>
        <strain evidence="3">HR1</strain>
    </source>
</reference>
<feature type="transmembrane region" description="Helical" evidence="2">
    <location>
        <begin position="35"/>
        <end position="61"/>
    </location>
</feature>
<feature type="region of interest" description="Disordered" evidence="1">
    <location>
        <begin position="96"/>
        <end position="135"/>
    </location>
</feature>
<dbReference type="Proteomes" id="UP000615446">
    <property type="component" value="Unassembled WGS sequence"/>
</dbReference>
<evidence type="ECO:0000313" key="4">
    <source>
        <dbReference type="Proteomes" id="UP000615446"/>
    </source>
</evidence>
<evidence type="ECO:0000313" key="3">
    <source>
        <dbReference type="EMBL" id="GES93076.1"/>
    </source>
</evidence>
<dbReference type="AlphaFoldDB" id="A0A8H3LVW8"/>
<sequence>MDFLHLQMTKKEMSDTVKHQIKTLLHDLLLQFSHLLAVNILGTICYLFTATFLDTVIFPTLDQVSREMEKQMDVINKVHQLKIKAVTNKEKSVCIDPLDDSPKMEMNMDAPHQSTVAKSMQFPPSPPISVEQQDS</sequence>
<protein>
    <submittedName>
        <fullName evidence="3">Uncharacterized protein</fullName>
    </submittedName>
</protein>
<gene>
    <name evidence="3" type="ORF">RCL2_001983200</name>
</gene>
<keyword evidence="2" id="KW-0812">Transmembrane</keyword>
<dbReference type="EMBL" id="BLAL01000220">
    <property type="protein sequence ID" value="GES93076.1"/>
    <property type="molecule type" value="Genomic_DNA"/>
</dbReference>
<proteinExistence type="predicted"/>
<accession>A0A8H3LVW8</accession>
<evidence type="ECO:0000256" key="2">
    <source>
        <dbReference type="SAM" id="Phobius"/>
    </source>
</evidence>
<keyword evidence="2" id="KW-0472">Membrane</keyword>